<dbReference type="GO" id="GO:0001671">
    <property type="term" value="F:ATPase activator activity"/>
    <property type="evidence" value="ECO:0007669"/>
    <property type="project" value="TreeGrafter"/>
</dbReference>
<dbReference type="AlphaFoldDB" id="A0A9J2PUS7"/>
<evidence type="ECO:0000256" key="4">
    <source>
        <dbReference type="ARBA" id="ARBA00022968"/>
    </source>
</evidence>
<keyword evidence="5 7" id="KW-1133">Transmembrane helix</keyword>
<dbReference type="PANTHER" id="PTHR11523:SF28">
    <property type="entry name" value="NA_K-ATPASE BETA SUBUNIT ISOFORM 4-RELATED"/>
    <property type="match status" value="1"/>
</dbReference>
<dbReference type="Gene3D" id="2.60.40.1660">
    <property type="entry name" value="Na, k-atpase alpha subunit"/>
    <property type="match status" value="2"/>
</dbReference>
<dbReference type="PROSITE" id="PS00390">
    <property type="entry name" value="ATPASE_NA_K_BETA_1"/>
    <property type="match status" value="1"/>
</dbReference>
<dbReference type="GO" id="GO:0030007">
    <property type="term" value="P:intracellular potassium ion homeostasis"/>
    <property type="evidence" value="ECO:0007669"/>
    <property type="project" value="TreeGrafter"/>
</dbReference>
<comment type="subcellular location">
    <subcellularLocation>
        <location evidence="1">Membrane</location>
        <topology evidence="1">Single-pass type II membrane protein</topology>
    </subcellularLocation>
</comment>
<dbReference type="GO" id="GO:1990573">
    <property type="term" value="P:potassium ion import across plasma membrane"/>
    <property type="evidence" value="ECO:0007669"/>
    <property type="project" value="TreeGrafter"/>
</dbReference>
<proteinExistence type="inferred from homology"/>
<organism evidence="8 9">
    <name type="scientific">Ascaris lumbricoides</name>
    <name type="common">Giant roundworm</name>
    <dbReference type="NCBI Taxonomy" id="6252"/>
    <lineage>
        <taxon>Eukaryota</taxon>
        <taxon>Metazoa</taxon>
        <taxon>Ecdysozoa</taxon>
        <taxon>Nematoda</taxon>
        <taxon>Chromadorea</taxon>
        <taxon>Rhabditida</taxon>
        <taxon>Spirurina</taxon>
        <taxon>Ascaridomorpha</taxon>
        <taxon>Ascaridoidea</taxon>
        <taxon>Ascarididae</taxon>
        <taxon>Ascaris</taxon>
    </lineage>
</organism>
<evidence type="ECO:0000256" key="3">
    <source>
        <dbReference type="ARBA" id="ARBA00022692"/>
    </source>
</evidence>
<keyword evidence="6 7" id="KW-0472">Membrane</keyword>
<dbReference type="WBParaSite" id="ALUE_0001303901-mRNA-1">
    <property type="protein sequence ID" value="ALUE_0001303901-mRNA-1"/>
    <property type="gene ID" value="ALUE_0001303901"/>
</dbReference>
<protein>
    <submittedName>
        <fullName evidence="9">Sodium/potassium-transporting ATPase subunit beta</fullName>
    </submittedName>
</protein>
<comment type="similarity">
    <text evidence="2">Belongs to the X(+)/potassium ATPases subunit beta family.</text>
</comment>
<dbReference type="InterPro" id="IPR000402">
    <property type="entry name" value="Na/K_ATPase_sub_beta"/>
</dbReference>
<evidence type="ECO:0000313" key="8">
    <source>
        <dbReference type="Proteomes" id="UP000036681"/>
    </source>
</evidence>
<accession>A0A9J2PUS7</accession>
<dbReference type="Proteomes" id="UP000036681">
    <property type="component" value="Unplaced"/>
</dbReference>
<evidence type="ECO:0000256" key="2">
    <source>
        <dbReference type="ARBA" id="ARBA00005876"/>
    </source>
</evidence>
<dbReference type="GO" id="GO:0036376">
    <property type="term" value="P:sodium ion export across plasma membrane"/>
    <property type="evidence" value="ECO:0007669"/>
    <property type="project" value="TreeGrafter"/>
</dbReference>
<keyword evidence="3 7" id="KW-0812">Transmembrane</keyword>
<dbReference type="GO" id="GO:0006883">
    <property type="term" value="P:intracellular sodium ion homeostasis"/>
    <property type="evidence" value="ECO:0007669"/>
    <property type="project" value="TreeGrafter"/>
</dbReference>
<dbReference type="PANTHER" id="PTHR11523">
    <property type="entry name" value="SODIUM/POTASSIUM-DEPENDENT ATPASE BETA SUBUNIT"/>
    <property type="match status" value="1"/>
</dbReference>
<evidence type="ECO:0000256" key="6">
    <source>
        <dbReference type="ARBA" id="ARBA00023136"/>
    </source>
</evidence>
<evidence type="ECO:0000256" key="5">
    <source>
        <dbReference type="ARBA" id="ARBA00022989"/>
    </source>
</evidence>
<dbReference type="InterPro" id="IPR038702">
    <property type="entry name" value="Na/K_ATPase_sub_beta_sf"/>
</dbReference>
<evidence type="ECO:0000256" key="1">
    <source>
        <dbReference type="ARBA" id="ARBA00004606"/>
    </source>
</evidence>
<name>A0A9J2PUS7_ASCLU</name>
<reference evidence="9" key="1">
    <citation type="submission" date="2023-03" db="UniProtKB">
        <authorList>
            <consortium name="WormBaseParasite"/>
        </authorList>
    </citation>
    <scope>IDENTIFICATION</scope>
</reference>
<evidence type="ECO:0000313" key="9">
    <source>
        <dbReference type="WBParaSite" id="ALUE_0001303901-mRNA-1"/>
    </source>
</evidence>
<dbReference type="GO" id="GO:0005890">
    <property type="term" value="C:sodium:potassium-exchanging ATPase complex"/>
    <property type="evidence" value="ECO:0007669"/>
    <property type="project" value="InterPro"/>
</dbReference>
<feature type="transmembrane region" description="Helical" evidence="7">
    <location>
        <begin position="40"/>
        <end position="62"/>
    </location>
</feature>
<dbReference type="Pfam" id="PF00287">
    <property type="entry name" value="Na_K-ATPase"/>
    <property type="match status" value="2"/>
</dbReference>
<keyword evidence="4" id="KW-0735">Signal-anchor</keyword>
<evidence type="ECO:0000256" key="7">
    <source>
        <dbReference type="SAM" id="Phobius"/>
    </source>
</evidence>
<sequence length="357" mass="40060">MNGRGKANGTIEQESFGQFLFNKDKGTCLGRTAKSWVQILGFYVVFYSLLAAFWIGCLAIFLRTLDDKVPRYYGKGTIIGLNPGVGYQPWLLDDPDSTLIRFNVKDKSSYAKYVGTLKEYLRKYENITATRKCTGSQSNADQIKDGSARASATDGSDEHLVESCRFELDVFTSAGCGTDNDYGFKDGKPCVILSLNRLIGWKPIDYAVDSVPEPVRGRYKPNFVTLYCDGTNDPDKEHLGQVTYIPEAGIDGKYYPYAVMPNYHQPINDPDKEHLGQVTYIPEAGIDGKYYPYAVMPNYHQPIAMVKFENPPRNKLVLVECRAYAQNIEHDITAKLGLVNFELLVEDIDPTTPVESR</sequence>
<keyword evidence="8" id="KW-1185">Reference proteome</keyword>